<organism evidence="1 2">
    <name type="scientific">Spirosoma oryzae</name>
    <dbReference type="NCBI Taxonomy" id="1469603"/>
    <lineage>
        <taxon>Bacteria</taxon>
        <taxon>Pseudomonadati</taxon>
        <taxon>Bacteroidota</taxon>
        <taxon>Cytophagia</taxon>
        <taxon>Cytophagales</taxon>
        <taxon>Cytophagaceae</taxon>
        <taxon>Spirosoma</taxon>
    </lineage>
</organism>
<proteinExistence type="predicted"/>
<keyword evidence="2" id="KW-1185">Reference proteome</keyword>
<reference evidence="1 2" key="1">
    <citation type="submission" date="2018-03" db="EMBL/GenBank/DDBJ databases">
        <title>Genomic Encyclopedia of Archaeal and Bacterial Type Strains, Phase II (KMG-II): from individual species to whole genera.</title>
        <authorList>
            <person name="Goeker M."/>
        </authorList>
    </citation>
    <scope>NUCLEOTIDE SEQUENCE [LARGE SCALE GENOMIC DNA]</scope>
    <source>
        <strain evidence="1 2">DSM 28354</strain>
    </source>
</reference>
<dbReference type="InterPro" id="IPR019853">
    <property type="entry name" value="GldB-like"/>
</dbReference>
<dbReference type="OrthoDB" id="976022at2"/>
<protein>
    <recommendedName>
        <fullName evidence="3">Gliding motility-associated lipoprotein GldB</fullName>
    </recommendedName>
</protein>
<evidence type="ECO:0000313" key="1">
    <source>
        <dbReference type="EMBL" id="PRY45585.1"/>
    </source>
</evidence>
<gene>
    <name evidence="1" type="ORF">CLV58_102335</name>
</gene>
<dbReference type="Pfam" id="PF25594">
    <property type="entry name" value="GldB_lipo"/>
    <property type="match status" value="1"/>
</dbReference>
<dbReference type="RefSeq" id="WP_106136426.1">
    <property type="nucleotide sequence ID" value="NZ_PVTE01000002.1"/>
</dbReference>
<accession>A0A2T0TIY4</accession>
<dbReference type="PROSITE" id="PS51257">
    <property type="entry name" value="PROKAR_LIPOPROTEIN"/>
    <property type="match status" value="1"/>
</dbReference>
<name>A0A2T0TIY4_9BACT</name>
<dbReference type="Proteomes" id="UP000238375">
    <property type="component" value="Unassembled WGS sequence"/>
</dbReference>
<evidence type="ECO:0000313" key="2">
    <source>
        <dbReference type="Proteomes" id="UP000238375"/>
    </source>
</evidence>
<comment type="caution">
    <text evidence="1">The sequence shown here is derived from an EMBL/GenBank/DDBJ whole genome shotgun (WGS) entry which is preliminary data.</text>
</comment>
<evidence type="ECO:0008006" key="3">
    <source>
        <dbReference type="Google" id="ProtNLM"/>
    </source>
</evidence>
<dbReference type="EMBL" id="PVTE01000002">
    <property type="protein sequence ID" value="PRY45585.1"/>
    <property type="molecule type" value="Genomic_DNA"/>
</dbReference>
<sequence length="326" mass="36974">MQIRVALLGLFCGLWLCSCSKPDDVSVVRLDQQLFAAKSADDVRAFLNQHPAVAQLYFNANQAGNDTALVRELTDRVNNPALQDFNKQLQDEYGDFSELRTQLADAFANIKKDFPDFKAPHVETIATGFMGPDLIVNDSLVIIGIDYFAGPKSKYRPVGPTFPQYILRRYQPEYIVPAVIFAISDRYNATNRTDQTLLADMIYYGKGYVFTRTMLPSKEAVPDSLIIGYTDKQLTETFNAQDIVWGHFIDERLLYQTSPAIKQRYMNERPFTAEIGRSAPGAIGRWVGWRIVSAYYDKRSVGIRELMQNADARQIFEQSGYKGQLD</sequence>
<dbReference type="AlphaFoldDB" id="A0A2T0TIY4"/>